<evidence type="ECO:0000256" key="1">
    <source>
        <dbReference type="ARBA" id="ARBA00022612"/>
    </source>
</evidence>
<keyword evidence="1" id="KW-1188">Viral release from host cell</keyword>
<evidence type="ECO:0000256" key="2">
    <source>
        <dbReference type="ARBA" id="ARBA00022670"/>
    </source>
</evidence>
<proteinExistence type="predicted"/>
<evidence type="ECO:0000256" key="3">
    <source>
        <dbReference type="ARBA" id="ARBA00022801"/>
    </source>
</evidence>
<dbReference type="NCBIfam" id="TIGR01543">
    <property type="entry name" value="proheadase_HK97"/>
    <property type="match status" value="1"/>
</dbReference>
<dbReference type="GO" id="GO:0008233">
    <property type="term" value="F:peptidase activity"/>
    <property type="evidence" value="ECO:0007669"/>
    <property type="project" value="UniProtKB-KW"/>
</dbReference>
<sequence>MKDYINTIEKAERRYLPNQKVEVRALPDGTESYIIRGYAALFNVATELGYCQEIIAPGAFDDCLEDDVRCLFNHSCESVLGRTAAGTLEIGVDNMGLYYECQLDSMNTDHMNLYRSIQRGDINQSSFAFTISEVQWNFSEEMDTRTIVKCECLYDVSPVTYPAYQDTTVSARGKEDYDKMKNDISEEKQSEINKREAFAMRWTNFKTKTNK</sequence>
<reference evidence="7" key="1">
    <citation type="submission" date="2020-05" db="EMBL/GenBank/DDBJ databases">
        <authorList>
            <person name="Chiriac C."/>
            <person name="Salcher M."/>
            <person name="Ghai R."/>
            <person name="Kavagutti S V."/>
        </authorList>
    </citation>
    <scope>NUCLEOTIDE SEQUENCE</scope>
</reference>
<keyword evidence="5" id="KW-1273">Viral capsid maturation</keyword>
<organism evidence="7">
    <name type="scientific">uncultured Caudovirales phage</name>
    <dbReference type="NCBI Taxonomy" id="2100421"/>
    <lineage>
        <taxon>Viruses</taxon>
        <taxon>Duplodnaviria</taxon>
        <taxon>Heunggongvirae</taxon>
        <taxon>Uroviricota</taxon>
        <taxon>Caudoviricetes</taxon>
        <taxon>Peduoviridae</taxon>
        <taxon>Maltschvirus</taxon>
        <taxon>Maltschvirus maltsch</taxon>
    </lineage>
</organism>
<protein>
    <submittedName>
        <fullName evidence="7">COG3740 Phage head maturation protease</fullName>
    </submittedName>
</protein>
<evidence type="ECO:0000259" key="6">
    <source>
        <dbReference type="Pfam" id="PF04586"/>
    </source>
</evidence>
<dbReference type="Pfam" id="PF04586">
    <property type="entry name" value="Peptidase_S78"/>
    <property type="match status" value="1"/>
</dbReference>
<dbReference type="GO" id="GO:0006508">
    <property type="term" value="P:proteolysis"/>
    <property type="evidence" value="ECO:0007669"/>
    <property type="project" value="UniProtKB-KW"/>
</dbReference>
<keyword evidence="2 7" id="KW-0645">Protease</keyword>
<dbReference type="EMBL" id="LR797431">
    <property type="protein sequence ID" value="CAB4215533.1"/>
    <property type="molecule type" value="Genomic_DNA"/>
</dbReference>
<gene>
    <name evidence="7" type="ORF">UFOVP1483_21</name>
</gene>
<accession>A0A6J5SKT2</accession>
<dbReference type="GO" id="GO:0046797">
    <property type="term" value="P:viral procapsid maturation"/>
    <property type="evidence" value="ECO:0007669"/>
    <property type="project" value="UniProtKB-KW"/>
</dbReference>
<name>A0A6J5SKT2_9CAUD</name>
<keyword evidence="3" id="KW-0378">Hydrolase</keyword>
<dbReference type="InterPro" id="IPR006433">
    <property type="entry name" value="Prohead_protease"/>
</dbReference>
<evidence type="ECO:0000256" key="5">
    <source>
        <dbReference type="ARBA" id="ARBA00023045"/>
    </source>
</evidence>
<keyword evidence="4" id="KW-0118">Viral capsid assembly</keyword>
<evidence type="ECO:0000313" key="7">
    <source>
        <dbReference type="EMBL" id="CAB4215533.1"/>
    </source>
</evidence>
<evidence type="ECO:0000256" key="4">
    <source>
        <dbReference type="ARBA" id="ARBA00022950"/>
    </source>
</evidence>
<feature type="domain" description="Prohead serine protease" evidence="6">
    <location>
        <begin position="20"/>
        <end position="180"/>
    </location>
</feature>
<dbReference type="InterPro" id="IPR054613">
    <property type="entry name" value="Peptidase_S78_dom"/>
</dbReference>